<name>B5CMU4_9FIRM</name>
<keyword evidence="2" id="KW-1185">Reference proteome</keyword>
<sequence>MPIIKKSFGKNYLQCYESEKGKTYSCEQIRKSWDNKVNYVTENSLKNTKEEAQKEFVDAFILRLLSEKKLWKIAHANIVDSAGNITDGRAMLDKLSSPLVLENINTILKNNPVLLETWQTIALEDILGRELIVDSCYVPIEGQALRKNLMSLSV</sequence>
<reference evidence="1 2" key="1">
    <citation type="submission" date="2008-08" db="EMBL/GenBank/DDBJ databases">
        <title>Draft genome sequence of Ruminococcus lactaris ATCC 29176.</title>
        <authorList>
            <person name="Sudarsanam P."/>
            <person name="Ley R."/>
            <person name="Guruge J."/>
            <person name="Turnbaugh P.J."/>
            <person name="Mahowald M."/>
            <person name="Liep D."/>
            <person name="Gordon J."/>
        </authorList>
    </citation>
    <scope>NUCLEOTIDE SEQUENCE [LARGE SCALE GENOMIC DNA]</scope>
    <source>
        <strain evidence="1 2">ATCC 29176</strain>
    </source>
</reference>
<comment type="caution">
    <text evidence="1">The sequence shown here is derived from an EMBL/GenBank/DDBJ whole genome shotgun (WGS) entry which is preliminary data.</text>
</comment>
<accession>B5CMU4</accession>
<dbReference type="GeneID" id="77333502"/>
<proteinExistence type="predicted"/>
<evidence type="ECO:0000313" key="1">
    <source>
        <dbReference type="EMBL" id="EDY33399.1"/>
    </source>
</evidence>
<reference evidence="1 2" key="2">
    <citation type="submission" date="2008-08" db="EMBL/GenBank/DDBJ databases">
        <authorList>
            <person name="Fulton L."/>
            <person name="Clifton S."/>
            <person name="Fulton B."/>
            <person name="Xu J."/>
            <person name="Minx P."/>
            <person name="Pepin K.H."/>
            <person name="Johnson M."/>
            <person name="Bhonagiri V."/>
            <person name="Nash W.E."/>
            <person name="Mardis E.R."/>
            <person name="Wilson R.K."/>
        </authorList>
    </citation>
    <scope>NUCLEOTIDE SEQUENCE [LARGE SCALE GENOMIC DNA]</scope>
    <source>
        <strain evidence="1 2">ATCC 29176</strain>
    </source>
</reference>
<gene>
    <name evidence="1" type="ORF">RUMLAC_00779</name>
</gene>
<dbReference type="RefSeq" id="WP_005610471.1">
    <property type="nucleotide sequence ID" value="NZ_CP102292.1"/>
</dbReference>
<dbReference type="AlphaFoldDB" id="B5CMU4"/>
<evidence type="ECO:0000313" key="2">
    <source>
        <dbReference type="Proteomes" id="UP000003254"/>
    </source>
</evidence>
<protein>
    <submittedName>
        <fullName evidence="1">Uncharacterized protein</fullName>
    </submittedName>
</protein>
<dbReference type="EMBL" id="ABOU02000026">
    <property type="protein sequence ID" value="EDY33399.1"/>
    <property type="molecule type" value="Genomic_DNA"/>
</dbReference>
<organism evidence="1 2">
    <name type="scientific">[Ruminococcus] lactaris ATCC 29176</name>
    <dbReference type="NCBI Taxonomy" id="471875"/>
    <lineage>
        <taxon>Bacteria</taxon>
        <taxon>Bacillati</taxon>
        <taxon>Bacillota</taxon>
        <taxon>Clostridia</taxon>
        <taxon>Lachnospirales</taxon>
        <taxon>Lachnospiraceae</taxon>
        <taxon>Mediterraneibacter</taxon>
    </lineage>
</organism>
<dbReference type="Proteomes" id="UP000003254">
    <property type="component" value="Unassembled WGS sequence"/>
</dbReference>
<dbReference type="HOGENOM" id="CLU_1702960_0_0_9"/>